<reference evidence="1 2" key="1">
    <citation type="submission" date="2018-08" db="EMBL/GenBank/DDBJ databases">
        <title>A genome reference for cultivated species of the human gut microbiota.</title>
        <authorList>
            <person name="Zou Y."/>
            <person name="Xue W."/>
            <person name="Luo G."/>
        </authorList>
    </citation>
    <scope>NUCLEOTIDE SEQUENCE [LARGE SCALE GENOMIC DNA]</scope>
    <source>
        <strain evidence="1 2">AM37-13AC</strain>
    </source>
</reference>
<evidence type="ECO:0000313" key="1">
    <source>
        <dbReference type="EMBL" id="RGC19410.1"/>
    </source>
</evidence>
<sequence length="563" mass="60527">MFHGNKPGGMLEKAAATPERQNLLQQKLETNKNKLVDYKPEGRPAKMEGLAQFTAEKLEKNRSLLVDYKTPEVSAAKASGVFFGKRLKEKMPGELTEQEAKELRPIYRDFLKAFRENMDKPDSGWMEKLLEKYLPGTPKEDIRRMAKETTETIRKNDVAHKGGDKLEQMGSAVNAIQKSGYLKEIDRTLEKANDKLLDTVMRKNLDVNRNPNLDGFLAERYHVETFNVNAAVKKSPWRARVVEPTGAYGKNSVDVVIFNSDTKKIARRYQFKYGADAKATEQMWNNGNYKFQRFLAPKGQSQEISSKAVEVLESPDGKVQSTALSKTDAKKLQENAQKLDAVKNDLTFEKDVAVKNLAPVLGKQGVQSFLVGGIYGAGKETLSQWKQGETLDVKKIGKSSLEGGGDFAAKQTLASFLKVGSEKGIVKAIPKGTSMETITNISCVAIEDAKIAVKVGKGELTAAEGAGQAVETTASTGVGVLAAGKGAVIGGKIGTVGGAVIASFAAGPEASVVGAKVGAVVGEVVGSSIGYLVGSGAAESFVRGAKEMLNNLTESTAPQVATV</sequence>
<name>A0A3E2W4Z9_9FIRM</name>
<gene>
    <name evidence="1" type="ORF">DW855_06845</name>
</gene>
<organism evidence="1 2">
    <name type="scientific">Faecalibacterium prausnitzii</name>
    <dbReference type="NCBI Taxonomy" id="853"/>
    <lineage>
        <taxon>Bacteria</taxon>
        <taxon>Bacillati</taxon>
        <taxon>Bacillota</taxon>
        <taxon>Clostridia</taxon>
        <taxon>Eubacteriales</taxon>
        <taxon>Oscillospiraceae</taxon>
        <taxon>Faecalibacterium</taxon>
    </lineage>
</organism>
<dbReference type="AlphaFoldDB" id="A0A3E2W4Z9"/>
<proteinExistence type="predicted"/>
<accession>A0A3E2W4Z9</accession>
<evidence type="ECO:0000313" key="2">
    <source>
        <dbReference type="Proteomes" id="UP000260733"/>
    </source>
</evidence>
<comment type="caution">
    <text evidence="1">The sequence shown here is derived from an EMBL/GenBank/DDBJ whole genome shotgun (WGS) entry which is preliminary data.</text>
</comment>
<protein>
    <submittedName>
        <fullName evidence="1">Uncharacterized protein</fullName>
    </submittedName>
</protein>
<dbReference type="Proteomes" id="UP000260733">
    <property type="component" value="Unassembled WGS sequence"/>
</dbReference>
<dbReference type="EMBL" id="QVFB01000009">
    <property type="protein sequence ID" value="RGC19410.1"/>
    <property type="molecule type" value="Genomic_DNA"/>
</dbReference>